<evidence type="ECO:0000313" key="2">
    <source>
        <dbReference type="EMBL" id="ELR19946.1"/>
    </source>
</evidence>
<protein>
    <submittedName>
        <fullName evidence="2">Uncharacterized protein</fullName>
    </submittedName>
</protein>
<evidence type="ECO:0000256" key="1">
    <source>
        <dbReference type="SAM" id="MobiDB-lite"/>
    </source>
</evidence>
<evidence type="ECO:0000313" key="3">
    <source>
        <dbReference type="Proteomes" id="UP000011083"/>
    </source>
</evidence>
<gene>
    <name evidence="2" type="ORF">ACA1_112190</name>
</gene>
<dbReference type="EMBL" id="KB007926">
    <property type="protein sequence ID" value="ELR19946.1"/>
    <property type="molecule type" value="Genomic_DNA"/>
</dbReference>
<reference evidence="2 3" key="1">
    <citation type="journal article" date="2013" name="Genome Biol.">
        <title>Genome of Acanthamoeba castellanii highlights extensive lateral gene transfer and early evolution of tyrosine kinase signaling.</title>
        <authorList>
            <person name="Clarke M."/>
            <person name="Lohan A.J."/>
            <person name="Liu B."/>
            <person name="Lagkouvardos I."/>
            <person name="Roy S."/>
            <person name="Zafar N."/>
            <person name="Bertelli C."/>
            <person name="Schilde C."/>
            <person name="Kianianmomeni A."/>
            <person name="Burglin T.R."/>
            <person name="Frech C."/>
            <person name="Turcotte B."/>
            <person name="Kopec K.O."/>
            <person name="Synnott J.M."/>
            <person name="Choo C."/>
            <person name="Paponov I."/>
            <person name="Finkler A."/>
            <person name="Soon Heng Tan C."/>
            <person name="Hutchins A.P."/>
            <person name="Weinmeier T."/>
            <person name="Rattei T."/>
            <person name="Chu J.S."/>
            <person name="Gimenez G."/>
            <person name="Irimia M."/>
            <person name="Rigden D.J."/>
            <person name="Fitzpatrick D.A."/>
            <person name="Lorenzo-Morales J."/>
            <person name="Bateman A."/>
            <person name="Chiu C.H."/>
            <person name="Tang P."/>
            <person name="Hegemann P."/>
            <person name="Fromm H."/>
            <person name="Raoult D."/>
            <person name="Greub G."/>
            <person name="Miranda-Saavedra D."/>
            <person name="Chen N."/>
            <person name="Nash P."/>
            <person name="Ginger M.L."/>
            <person name="Horn M."/>
            <person name="Schaap P."/>
            <person name="Caler L."/>
            <person name="Loftus B."/>
        </authorList>
    </citation>
    <scope>NUCLEOTIDE SEQUENCE [LARGE SCALE GENOMIC DNA]</scope>
    <source>
        <strain evidence="2 3">Neff</strain>
    </source>
</reference>
<accession>L8H637</accession>
<dbReference type="Proteomes" id="UP000011083">
    <property type="component" value="Unassembled WGS sequence"/>
</dbReference>
<organism evidence="2 3">
    <name type="scientific">Acanthamoeba castellanii (strain ATCC 30010 / Neff)</name>
    <dbReference type="NCBI Taxonomy" id="1257118"/>
    <lineage>
        <taxon>Eukaryota</taxon>
        <taxon>Amoebozoa</taxon>
        <taxon>Discosea</taxon>
        <taxon>Longamoebia</taxon>
        <taxon>Centramoebida</taxon>
        <taxon>Acanthamoebidae</taxon>
        <taxon>Acanthamoeba</taxon>
    </lineage>
</organism>
<proteinExistence type="predicted"/>
<dbReference type="VEuPathDB" id="AmoebaDB:ACA1_112190"/>
<sequence length="378" mass="42149">MLEVDALFSTLDQFKLLEEQQATVDEAQSPEAIIAHDHHGFGHHDYHQAAVQVVGQPFTPAAAMSAIVGMDLDEVAHHLLEAGEDEVVVAVTEPIADVDHLIRLLSGPLAPLPPQPPTEVFYNEVAEVEEVVEEGHDDANDDVQANERHHVLDPKKEVMVSFYAVLAYNSSSKKKEKMKKWAEEEERALAWVAFYTACADYALELDQYRLQLLELDQPDQPDFLAQRCVACEMVVSQVDAWVAAGRHPRTHQRLWQVKLPFVVEAPAGRKPRRLGMYEAVLVHRSTGMAVRLGGASVGSSSNLLRGFGPKVEARFTGVAQRRLVRNFRERSKAKNSRRARHYRSGKGSASAQTTHKPARFLTDELARAVTLPVHSTHQ</sequence>
<name>L8H637_ACACF</name>
<keyword evidence="3" id="KW-1185">Reference proteome</keyword>
<dbReference type="RefSeq" id="XP_004342055.1">
    <property type="nucleotide sequence ID" value="XM_004342006.1"/>
</dbReference>
<feature type="compositionally biased region" description="Basic residues" evidence="1">
    <location>
        <begin position="333"/>
        <end position="344"/>
    </location>
</feature>
<feature type="region of interest" description="Disordered" evidence="1">
    <location>
        <begin position="330"/>
        <end position="358"/>
    </location>
</feature>
<dbReference type="AlphaFoldDB" id="L8H637"/>
<dbReference type="GeneID" id="14920783"/>
<dbReference type="KEGG" id="acan:ACA1_112190"/>